<dbReference type="OrthoDB" id="5593278at2759"/>
<dbReference type="Gene3D" id="3.30.230.90">
    <property type="match status" value="1"/>
</dbReference>
<sequence>MASCPPDGPQGLRVAQTTFLTTHGRQIDLVLTWFADTLMVVISESGKMGSLTLSVPPAMHDPTRLQDQPTPALQTVLGGSSGADPLIDFAAMHLHRIVLAASPGERRTLMIALAIKPPASAARAAASRHDAQLDALATPEMQTLFKEIFAEFTKLYVDHMPSR</sequence>
<gene>
    <name evidence="1" type="ORF">CXG81DRAFT_26709</name>
</gene>
<evidence type="ECO:0000313" key="2">
    <source>
        <dbReference type="Proteomes" id="UP000274922"/>
    </source>
</evidence>
<evidence type="ECO:0008006" key="3">
    <source>
        <dbReference type="Google" id="ProtNLM"/>
    </source>
</evidence>
<name>A0A4V1IUH4_9FUNG</name>
<evidence type="ECO:0000313" key="1">
    <source>
        <dbReference type="EMBL" id="RKP00569.1"/>
    </source>
</evidence>
<dbReference type="Proteomes" id="UP000274922">
    <property type="component" value="Unassembled WGS sequence"/>
</dbReference>
<dbReference type="EMBL" id="ML014209">
    <property type="protein sequence ID" value="RKP00569.1"/>
    <property type="molecule type" value="Genomic_DNA"/>
</dbReference>
<proteinExistence type="predicted"/>
<reference evidence="2" key="1">
    <citation type="journal article" date="2018" name="Nat. Microbiol.">
        <title>Leveraging single-cell genomics to expand the fungal tree of life.</title>
        <authorList>
            <person name="Ahrendt S.R."/>
            <person name="Quandt C.A."/>
            <person name="Ciobanu D."/>
            <person name="Clum A."/>
            <person name="Salamov A."/>
            <person name="Andreopoulos B."/>
            <person name="Cheng J.F."/>
            <person name="Woyke T."/>
            <person name="Pelin A."/>
            <person name="Henrissat B."/>
            <person name="Reynolds N.K."/>
            <person name="Benny G.L."/>
            <person name="Smith M.E."/>
            <person name="James T.Y."/>
            <person name="Grigoriev I.V."/>
        </authorList>
    </citation>
    <scope>NUCLEOTIDE SEQUENCE [LARGE SCALE GENOMIC DNA]</scope>
    <source>
        <strain evidence="2">ATCC 52028</strain>
    </source>
</reference>
<keyword evidence="2" id="KW-1185">Reference proteome</keyword>
<protein>
    <recommendedName>
        <fullName evidence="3">Proteasome assembly chaperone 3</fullName>
    </recommendedName>
</protein>
<dbReference type="InterPro" id="IPR053720">
    <property type="entry name" value="Psm_Assembly_Chaperone"/>
</dbReference>
<organism evidence="1 2">
    <name type="scientific">Caulochytrium protostelioides</name>
    <dbReference type="NCBI Taxonomy" id="1555241"/>
    <lineage>
        <taxon>Eukaryota</taxon>
        <taxon>Fungi</taxon>
        <taxon>Fungi incertae sedis</taxon>
        <taxon>Chytridiomycota</taxon>
        <taxon>Chytridiomycota incertae sedis</taxon>
        <taxon>Chytridiomycetes</taxon>
        <taxon>Caulochytriales</taxon>
        <taxon>Caulochytriaceae</taxon>
        <taxon>Caulochytrium</taxon>
    </lineage>
</organism>
<accession>A0A4V1IUH4</accession>
<dbReference type="AlphaFoldDB" id="A0A4V1IUH4"/>